<feature type="compositionally biased region" description="Basic and acidic residues" evidence="4">
    <location>
        <begin position="288"/>
        <end position="300"/>
    </location>
</feature>
<dbReference type="EMBL" id="JAEHOE010000005">
    <property type="protein sequence ID" value="KAG2499801.1"/>
    <property type="molecule type" value="Genomic_DNA"/>
</dbReference>
<dbReference type="AlphaFoldDB" id="A0A835YBZ2"/>
<evidence type="ECO:0000256" key="1">
    <source>
        <dbReference type="ARBA" id="ARBA00011601"/>
    </source>
</evidence>
<feature type="compositionally biased region" description="Basic residues" evidence="4">
    <location>
        <begin position="591"/>
        <end position="601"/>
    </location>
</feature>
<dbReference type="SUPFAM" id="SSF56235">
    <property type="entry name" value="N-terminal nucleophile aminohydrolases (Ntn hydrolases)"/>
    <property type="match status" value="1"/>
</dbReference>
<gene>
    <name evidence="5" type="ORF">HYH03_002097</name>
</gene>
<feature type="compositionally biased region" description="Low complexity" evidence="4">
    <location>
        <begin position="181"/>
        <end position="204"/>
    </location>
</feature>
<dbReference type="Gene3D" id="3.60.20.30">
    <property type="entry name" value="(Glycosyl)asparaginase"/>
    <property type="match status" value="1"/>
</dbReference>
<feature type="compositionally biased region" description="Gly residues" evidence="4">
    <location>
        <begin position="476"/>
        <end position="508"/>
    </location>
</feature>
<sequence length="897" mass="88368">MAPPLPFLVAVHCGAGSHAPAKEPAYRQAMAAACRAAAAVLAAGGSAAEGAAAAIRQLEDAPCTNAGTGSSLNLAGAVECDASLMSGDGSFGAVAAVSGVSNPILAAAALAAESGTPLSCGRVRPLLLAGEGARRYAHGRGIPCVPPGQPVPPEFQVTPAARAAWGRYTAMLSAAELHQQQQQIHQQTSHQQLASAAGSAQAEAARAEEVAEGAAARPSKRRRTASQPGAGCTPQGGASAAAAAAALPEAAYTGRGGGGSGAELREGSEAGVIEAAGTRGAAEAGSTESRHEEDESRGGEQEDEDEEELRLDTVGALCVDHLGRVAAGVSSGGIAVKFPGRVGEAAVYGSGCWAQDPAACGAGTAAAATSATASAGEGCRRGAAGARWLLPRRPPPHLLPPSLRGTAAAGPAGLGSAACGGGGGGGGDGGADGRCGGCLPGFAASVTGVGEAVVRADVARAAAAAAVEDAAVGPRGRNGGGGGGSTHGGCNGTIGQRHGGGGAGGGSSPSGSRDGDGDGGSSSHSGSDGGRSDGGPTDGGLPLDELLARLLESRVGCLPPPREVGVLAARVVLRAAPSCGTDGVDGPTGRPHGHGRRHGRGSARDPAPAPAPALHGAGPGPDPAAEAAEAEQEVEQEEEQGGWAVGVELAAVHSALSMGLATMTHQDLLDQDLGTPCSSADQDGGGRAHVAPKPVPNGWPMAAGTGGQADGAGSRGQPRLPQPQRMGTELGWRDTGPGPGAYEAVAAEASGRAITPSLKSNGRWGADALSRSLLGLPAHPHTLPPGPGLYLRSSSAWHLTGSTQARSGWRNSVSAGWQSYCRRECRTPMVLSREHERERLGSCGPGPMTAAPVDSVGRQLLATRKTQPRCAFARSSRFADVGRRMGEASPGPGAYDH</sequence>
<feature type="region of interest" description="Disordered" evidence="4">
    <location>
        <begin position="577"/>
        <end position="640"/>
    </location>
</feature>
<feature type="active site" description="Nucleophile" evidence="2">
    <location>
        <position position="313"/>
    </location>
</feature>
<feature type="compositionally biased region" description="Gly residues" evidence="4">
    <location>
        <begin position="704"/>
        <end position="714"/>
    </location>
</feature>
<evidence type="ECO:0008006" key="7">
    <source>
        <dbReference type="Google" id="ProtNLM"/>
    </source>
</evidence>
<feature type="region of interest" description="Disordered" evidence="4">
    <location>
        <begin position="465"/>
        <end position="541"/>
    </location>
</feature>
<feature type="compositionally biased region" description="Low complexity" evidence="4">
    <location>
        <begin position="465"/>
        <end position="475"/>
    </location>
</feature>
<evidence type="ECO:0000313" key="6">
    <source>
        <dbReference type="Proteomes" id="UP000612055"/>
    </source>
</evidence>
<evidence type="ECO:0000256" key="4">
    <source>
        <dbReference type="SAM" id="MobiDB-lite"/>
    </source>
</evidence>
<reference evidence="5" key="1">
    <citation type="journal article" date="2020" name="bioRxiv">
        <title>Comparative genomics of Chlamydomonas.</title>
        <authorList>
            <person name="Craig R.J."/>
            <person name="Hasan A.R."/>
            <person name="Ness R.W."/>
            <person name="Keightley P.D."/>
        </authorList>
    </citation>
    <scope>NUCLEOTIDE SEQUENCE</scope>
    <source>
        <strain evidence="5">CCAP 11/70</strain>
    </source>
</reference>
<feature type="region of interest" description="Disordered" evidence="4">
    <location>
        <begin position="277"/>
        <end position="309"/>
    </location>
</feature>
<dbReference type="PANTHER" id="PTHR10188:SF8">
    <property type="entry name" value="THREONINE ASPARTASE 1"/>
    <property type="match status" value="1"/>
</dbReference>
<proteinExistence type="predicted"/>
<dbReference type="GO" id="GO:0004298">
    <property type="term" value="F:threonine-type endopeptidase activity"/>
    <property type="evidence" value="ECO:0007669"/>
    <property type="project" value="TreeGrafter"/>
</dbReference>
<evidence type="ECO:0000256" key="3">
    <source>
        <dbReference type="PIRSR" id="PIRSR600246-3"/>
    </source>
</evidence>
<evidence type="ECO:0000256" key="2">
    <source>
        <dbReference type="PIRSR" id="PIRSR600246-1"/>
    </source>
</evidence>
<comment type="subunit">
    <text evidence="1">Heterotetramer of two alpha and two beta chains arranged as a dimer of alpha/beta heterodimers.</text>
</comment>
<organism evidence="5 6">
    <name type="scientific">Edaphochlamys debaryana</name>
    <dbReference type="NCBI Taxonomy" id="47281"/>
    <lineage>
        <taxon>Eukaryota</taxon>
        <taxon>Viridiplantae</taxon>
        <taxon>Chlorophyta</taxon>
        <taxon>core chlorophytes</taxon>
        <taxon>Chlorophyceae</taxon>
        <taxon>CS clade</taxon>
        <taxon>Chlamydomonadales</taxon>
        <taxon>Chlamydomonadales incertae sedis</taxon>
        <taxon>Edaphochlamys</taxon>
    </lineage>
</organism>
<feature type="compositionally biased region" description="Acidic residues" evidence="4">
    <location>
        <begin position="628"/>
        <end position="640"/>
    </location>
</feature>
<dbReference type="GO" id="GO:0051604">
    <property type="term" value="P:protein maturation"/>
    <property type="evidence" value="ECO:0007669"/>
    <property type="project" value="TreeGrafter"/>
</dbReference>
<feature type="compositionally biased region" description="Gly residues" evidence="4">
    <location>
        <begin position="527"/>
        <end position="538"/>
    </location>
</feature>
<keyword evidence="6" id="KW-1185">Reference proteome</keyword>
<evidence type="ECO:0000313" key="5">
    <source>
        <dbReference type="EMBL" id="KAG2499801.1"/>
    </source>
</evidence>
<feature type="region of interest" description="Disordered" evidence="4">
    <location>
        <begin position="674"/>
        <end position="725"/>
    </location>
</feature>
<comment type="caution">
    <text evidence="5">The sequence shown here is derived from an EMBL/GenBank/DDBJ whole genome shotgun (WGS) entry which is preliminary data.</text>
</comment>
<dbReference type="Pfam" id="PF01112">
    <property type="entry name" value="Asparaginase_2"/>
    <property type="match status" value="2"/>
</dbReference>
<feature type="region of interest" description="Disordered" evidence="4">
    <location>
        <begin position="181"/>
        <end position="237"/>
    </location>
</feature>
<dbReference type="InterPro" id="IPR029055">
    <property type="entry name" value="Ntn_hydrolases_N"/>
</dbReference>
<name>A0A835YBZ2_9CHLO</name>
<dbReference type="OrthoDB" id="406368at2759"/>
<dbReference type="PANTHER" id="PTHR10188">
    <property type="entry name" value="L-ASPARAGINASE"/>
    <property type="match status" value="1"/>
</dbReference>
<dbReference type="InterPro" id="IPR000246">
    <property type="entry name" value="Peptidase_T2"/>
</dbReference>
<accession>A0A835YBZ2</accession>
<dbReference type="Proteomes" id="UP000612055">
    <property type="component" value="Unassembled WGS sequence"/>
</dbReference>
<feature type="site" description="Cleavage; by autolysis" evidence="3">
    <location>
        <begin position="312"/>
        <end position="313"/>
    </location>
</feature>
<dbReference type="GO" id="GO:0005737">
    <property type="term" value="C:cytoplasm"/>
    <property type="evidence" value="ECO:0007669"/>
    <property type="project" value="TreeGrafter"/>
</dbReference>
<protein>
    <recommendedName>
        <fullName evidence="7">Threonine aspartase</fullName>
    </recommendedName>
</protein>
<feature type="compositionally biased region" description="Low complexity" evidence="4">
    <location>
        <begin position="277"/>
        <end position="287"/>
    </location>
</feature>